<evidence type="ECO:0000259" key="6">
    <source>
        <dbReference type="Pfam" id="PF04542"/>
    </source>
</evidence>
<dbReference type="PANTHER" id="PTHR43133">
    <property type="entry name" value="RNA POLYMERASE ECF-TYPE SIGMA FACTO"/>
    <property type="match status" value="1"/>
</dbReference>
<evidence type="ECO:0008006" key="10">
    <source>
        <dbReference type="Google" id="ProtNLM"/>
    </source>
</evidence>
<keyword evidence="2" id="KW-0805">Transcription regulation</keyword>
<organism evidence="8 9">
    <name type="scientific">Candidatus Blackburnbacteria bacterium RIFCSPLOWO2_01_FULL_40_20</name>
    <dbReference type="NCBI Taxonomy" id="1797519"/>
    <lineage>
        <taxon>Bacteria</taxon>
        <taxon>Candidatus Blackburniibacteriota</taxon>
    </lineage>
</organism>
<comment type="caution">
    <text evidence="8">The sequence shown here is derived from an EMBL/GenBank/DDBJ whole genome shotgun (WGS) entry which is preliminary data.</text>
</comment>
<keyword evidence="5" id="KW-0804">Transcription</keyword>
<dbReference type="InterPro" id="IPR013324">
    <property type="entry name" value="RNA_pol_sigma_r3/r4-like"/>
</dbReference>
<reference evidence="8 9" key="1">
    <citation type="journal article" date="2016" name="Nat. Commun.">
        <title>Thousands of microbial genomes shed light on interconnected biogeochemical processes in an aquifer system.</title>
        <authorList>
            <person name="Anantharaman K."/>
            <person name="Brown C.T."/>
            <person name="Hug L.A."/>
            <person name="Sharon I."/>
            <person name="Castelle C.J."/>
            <person name="Probst A.J."/>
            <person name="Thomas B.C."/>
            <person name="Singh A."/>
            <person name="Wilkins M.J."/>
            <person name="Karaoz U."/>
            <person name="Brodie E.L."/>
            <person name="Williams K.H."/>
            <person name="Hubbard S.S."/>
            <person name="Banfield J.F."/>
        </authorList>
    </citation>
    <scope>NUCLEOTIDE SEQUENCE [LARGE SCALE GENOMIC DNA]</scope>
</reference>
<dbReference type="SUPFAM" id="SSF88946">
    <property type="entry name" value="Sigma2 domain of RNA polymerase sigma factors"/>
    <property type="match status" value="1"/>
</dbReference>
<dbReference type="CDD" id="cd06171">
    <property type="entry name" value="Sigma70_r4"/>
    <property type="match status" value="1"/>
</dbReference>
<dbReference type="Proteomes" id="UP000178659">
    <property type="component" value="Unassembled WGS sequence"/>
</dbReference>
<dbReference type="EMBL" id="MHCC01000003">
    <property type="protein sequence ID" value="OGY14078.1"/>
    <property type="molecule type" value="Genomic_DNA"/>
</dbReference>
<evidence type="ECO:0000313" key="8">
    <source>
        <dbReference type="EMBL" id="OGY14078.1"/>
    </source>
</evidence>
<keyword evidence="3" id="KW-0731">Sigma factor</keyword>
<name>A0A1G1VF92_9BACT</name>
<evidence type="ECO:0000256" key="5">
    <source>
        <dbReference type="ARBA" id="ARBA00023163"/>
    </source>
</evidence>
<dbReference type="InterPro" id="IPR036388">
    <property type="entry name" value="WH-like_DNA-bd_sf"/>
</dbReference>
<dbReference type="GO" id="GO:0003677">
    <property type="term" value="F:DNA binding"/>
    <property type="evidence" value="ECO:0007669"/>
    <property type="project" value="UniProtKB-KW"/>
</dbReference>
<evidence type="ECO:0000259" key="7">
    <source>
        <dbReference type="Pfam" id="PF08281"/>
    </source>
</evidence>
<dbReference type="Pfam" id="PF04542">
    <property type="entry name" value="Sigma70_r2"/>
    <property type="match status" value="1"/>
</dbReference>
<dbReference type="Gene3D" id="1.10.1740.10">
    <property type="match status" value="1"/>
</dbReference>
<comment type="similarity">
    <text evidence="1">Belongs to the sigma-70 factor family. ECF subfamily.</text>
</comment>
<dbReference type="PANTHER" id="PTHR43133:SF8">
    <property type="entry name" value="RNA POLYMERASE SIGMA FACTOR HI_1459-RELATED"/>
    <property type="match status" value="1"/>
</dbReference>
<dbReference type="GO" id="GO:0006352">
    <property type="term" value="P:DNA-templated transcription initiation"/>
    <property type="evidence" value="ECO:0007669"/>
    <property type="project" value="InterPro"/>
</dbReference>
<dbReference type="InterPro" id="IPR007627">
    <property type="entry name" value="RNA_pol_sigma70_r2"/>
</dbReference>
<dbReference type="InterPro" id="IPR013249">
    <property type="entry name" value="RNA_pol_sigma70_r4_t2"/>
</dbReference>
<evidence type="ECO:0000256" key="4">
    <source>
        <dbReference type="ARBA" id="ARBA00023125"/>
    </source>
</evidence>
<dbReference type="AlphaFoldDB" id="A0A1G1VF92"/>
<dbReference type="InterPro" id="IPR014284">
    <property type="entry name" value="RNA_pol_sigma-70_dom"/>
</dbReference>
<feature type="domain" description="RNA polymerase sigma factor 70 region 4 type 2" evidence="7">
    <location>
        <begin position="120"/>
        <end position="172"/>
    </location>
</feature>
<dbReference type="InterPro" id="IPR013325">
    <property type="entry name" value="RNA_pol_sigma_r2"/>
</dbReference>
<dbReference type="GO" id="GO:0016987">
    <property type="term" value="F:sigma factor activity"/>
    <property type="evidence" value="ECO:0007669"/>
    <property type="project" value="UniProtKB-KW"/>
</dbReference>
<evidence type="ECO:0000256" key="2">
    <source>
        <dbReference type="ARBA" id="ARBA00023015"/>
    </source>
</evidence>
<proteinExistence type="inferred from homology"/>
<gene>
    <name evidence="8" type="ORF">A3A77_03835</name>
</gene>
<dbReference type="Gene3D" id="1.10.10.10">
    <property type="entry name" value="Winged helix-like DNA-binding domain superfamily/Winged helix DNA-binding domain"/>
    <property type="match status" value="1"/>
</dbReference>
<dbReference type="Pfam" id="PF08281">
    <property type="entry name" value="Sigma70_r4_2"/>
    <property type="match status" value="1"/>
</dbReference>
<dbReference type="SUPFAM" id="SSF88659">
    <property type="entry name" value="Sigma3 and sigma4 domains of RNA polymerase sigma factors"/>
    <property type="match status" value="1"/>
</dbReference>
<accession>A0A1G1VF92</accession>
<evidence type="ECO:0000313" key="9">
    <source>
        <dbReference type="Proteomes" id="UP000178659"/>
    </source>
</evidence>
<protein>
    <recommendedName>
        <fullName evidence="10">RNA polymerase subunit sigma-24</fullName>
    </recommendedName>
</protein>
<keyword evidence="4" id="KW-0238">DNA-binding</keyword>
<sequence length="182" mass="21428">MATNHLQSLVQNAKLGHVDSFGKIYDLLVDRIYRFIYFRVDTKEETEDLTEEVFYKVYQKIQDYCDEGLPFEAWIFRIARNQIIDYYRTKKDLSSFDDKIEIEDTGPTPEEYTVKSILQEEVLRAVKKLPDSYQELIILKFIEGKDNDEIGGIINKPEAHVRVLQSRSLKALKKVLEKDKKI</sequence>
<evidence type="ECO:0000256" key="3">
    <source>
        <dbReference type="ARBA" id="ARBA00023082"/>
    </source>
</evidence>
<feature type="domain" description="RNA polymerase sigma-70 region 2" evidence="6">
    <location>
        <begin position="25"/>
        <end position="91"/>
    </location>
</feature>
<dbReference type="NCBIfam" id="TIGR02937">
    <property type="entry name" value="sigma70-ECF"/>
    <property type="match status" value="1"/>
</dbReference>
<dbReference type="InterPro" id="IPR039425">
    <property type="entry name" value="RNA_pol_sigma-70-like"/>
</dbReference>
<evidence type="ECO:0000256" key="1">
    <source>
        <dbReference type="ARBA" id="ARBA00010641"/>
    </source>
</evidence>